<evidence type="ECO:0000256" key="3">
    <source>
        <dbReference type="ARBA" id="ARBA00023125"/>
    </source>
</evidence>
<dbReference type="Pfam" id="PF02311">
    <property type="entry name" value="AraC_binding"/>
    <property type="match status" value="1"/>
</dbReference>
<dbReference type="KEGG" id="cbw:RR42_s3000"/>
<dbReference type="Pfam" id="PF12833">
    <property type="entry name" value="HTH_18"/>
    <property type="match status" value="1"/>
</dbReference>
<dbReference type="PANTHER" id="PTHR11019:SF190">
    <property type="entry name" value="ARAC-FAMILY REGULATORY PROTEIN"/>
    <property type="match status" value="1"/>
</dbReference>
<dbReference type="Gene3D" id="1.10.10.60">
    <property type="entry name" value="Homeodomain-like"/>
    <property type="match status" value="1"/>
</dbReference>
<dbReference type="PRINTS" id="PR00032">
    <property type="entry name" value="HTHARAC"/>
</dbReference>
<name>A0A0C4YVK9_9BURK</name>
<evidence type="ECO:0000313" key="7">
    <source>
        <dbReference type="EMBL" id="AJG24581.1"/>
    </source>
</evidence>
<accession>A0A0C4YVK9</accession>
<dbReference type="OrthoDB" id="9804543at2"/>
<evidence type="ECO:0000259" key="6">
    <source>
        <dbReference type="PROSITE" id="PS01124"/>
    </source>
</evidence>
<dbReference type="GO" id="GO:0003700">
    <property type="term" value="F:DNA-binding transcription factor activity"/>
    <property type="evidence" value="ECO:0007669"/>
    <property type="project" value="InterPro"/>
</dbReference>
<reference evidence="7 8" key="1">
    <citation type="journal article" date="2015" name="Genome Announc.">
        <title>Complete Genome Sequence of Cupriavidus basilensis 4G11, Isolated from the Oak Ridge Field Research Center Site.</title>
        <authorList>
            <person name="Ray J."/>
            <person name="Waters R.J."/>
            <person name="Skerker J.M."/>
            <person name="Kuehl J.V."/>
            <person name="Price M.N."/>
            <person name="Huang J."/>
            <person name="Chakraborty R."/>
            <person name="Arkin A.P."/>
            <person name="Deutschbauer A."/>
        </authorList>
    </citation>
    <scope>NUCLEOTIDE SEQUENCE [LARGE SCALE GENOMIC DNA]</scope>
    <source>
        <strain evidence="7">4G11</strain>
    </source>
</reference>
<evidence type="ECO:0000256" key="1">
    <source>
        <dbReference type="ARBA" id="ARBA00022491"/>
    </source>
</evidence>
<evidence type="ECO:0000256" key="4">
    <source>
        <dbReference type="ARBA" id="ARBA00023159"/>
    </source>
</evidence>
<dbReference type="AlphaFoldDB" id="A0A0C4YVK9"/>
<dbReference type="SMART" id="SM00342">
    <property type="entry name" value="HTH_ARAC"/>
    <property type="match status" value="1"/>
</dbReference>
<keyword evidence="3" id="KW-0238">DNA-binding</keyword>
<dbReference type="STRING" id="68895.RR42_s3000"/>
<dbReference type="PROSITE" id="PS01124">
    <property type="entry name" value="HTH_ARAC_FAMILY_2"/>
    <property type="match status" value="1"/>
</dbReference>
<dbReference type="PANTHER" id="PTHR11019">
    <property type="entry name" value="HTH-TYPE TRANSCRIPTIONAL REGULATOR NIMR"/>
    <property type="match status" value="1"/>
</dbReference>
<feature type="domain" description="HTH araC/xylS-type" evidence="6">
    <location>
        <begin position="162"/>
        <end position="259"/>
    </location>
</feature>
<evidence type="ECO:0000313" key="8">
    <source>
        <dbReference type="Proteomes" id="UP000031843"/>
    </source>
</evidence>
<organism evidence="7 8">
    <name type="scientific">Cupriavidus basilensis</name>
    <dbReference type="NCBI Taxonomy" id="68895"/>
    <lineage>
        <taxon>Bacteria</taxon>
        <taxon>Pseudomonadati</taxon>
        <taxon>Pseudomonadota</taxon>
        <taxon>Betaproteobacteria</taxon>
        <taxon>Burkholderiales</taxon>
        <taxon>Burkholderiaceae</taxon>
        <taxon>Cupriavidus</taxon>
    </lineage>
</organism>
<evidence type="ECO:0000256" key="5">
    <source>
        <dbReference type="ARBA" id="ARBA00023163"/>
    </source>
</evidence>
<dbReference type="InterPro" id="IPR003313">
    <property type="entry name" value="AraC-bd"/>
</dbReference>
<dbReference type="EMBL" id="CP010537">
    <property type="protein sequence ID" value="AJG24581.1"/>
    <property type="molecule type" value="Genomic_DNA"/>
</dbReference>
<dbReference type="CDD" id="cd06124">
    <property type="entry name" value="cupin_NimR-like_N"/>
    <property type="match status" value="1"/>
</dbReference>
<dbReference type="GO" id="GO:0043565">
    <property type="term" value="F:sequence-specific DNA binding"/>
    <property type="evidence" value="ECO:0007669"/>
    <property type="project" value="InterPro"/>
</dbReference>
<dbReference type="Proteomes" id="UP000031843">
    <property type="component" value="Chromosome secondary"/>
</dbReference>
<sequence length="264" mass="29526">MADKWRFLPILDVEGMEGPFYLRYDEFGADTLAQAHSHSWGHLNYAAHGSMQMETVGMRLLSPPQYAIWIPPKVMHSCTLRHAIVYRSIYIEPGLCAQLPAEPCTVRISPIIKSVLADFAARNLHVPRTPADLRLAHVVVDQLAVAPVQRCYLPAATTPALAAVLEALQADPGDHRTLAEWAASVHMTERTLARRCQHELAMSFGDWRQRLRFLRAIDALEAGRSVQEIAFELGYSTASAFIAMFQREAGATPEQYRREFCGIA</sequence>
<dbReference type="SUPFAM" id="SSF51182">
    <property type="entry name" value="RmlC-like cupins"/>
    <property type="match status" value="1"/>
</dbReference>
<protein>
    <submittedName>
        <fullName evidence="7">Transcriptional regulator, AraC family</fullName>
    </submittedName>
</protein>
<keyword evidence="8" id="KW-1185">Reference proteome</keyword>
<dbReference type="SUPFAM" id="SSF46689">
    <property type="entry name" value="Homeodomain-like"/>
    <property type="match status" value="1"/>
</dbReference>
<keyword evidence="5" id="KW-0804">Transcription</keyword>
<evidence type="ECO:0000256" key="2">
    <source>
        <dbReference type="ARBA" id="ARBA00023015"/>
    </source>
</evidence>
<dbReference type="InterPro" id="IPR011051">
    <property type="entry name" value="RmlC_Cupin_sf"/>
</dbReference>
<dbReference type="InterPro" id="IPR018060">
    <property type="entry name" value="HTH_AraC"/>
</dbReference>
<dbReference type="FunFam" id="1.10.10.60:FF:000132">
    <property type="entry name" value="AraC family transcriptional regulator"/>
    <property type="match status" value="1"/>
</dbReference>
<gene>
    <name evidence="7" type="ORF">RR42_s3000</name>
</gene>
<proteinExistence type="predicted"/>
<dbReference type="InterPro" id="IPR009057">
    <property type="entry name" value="Homeodomain-like_sf"/>
</dbReference>
<dbReference type="InterPro" id="IPR020449">
    <property type="entry name" value="Tscrpt_reg_AraC-type_HTH"/>
</dbReference>
<dbReference type="RefSeq" id="WP_043356802.1">
    <property type="nucleotide sequence ID" value="NZ_CP010537.1"/>
</dbReference>
<keyword evidence="4" id="KW-0010">Activator</keyword>
<keyword evidence="2" id="KW-0805">Transcription regulation</keyword>
<keyword evidence="1" id="KW-0678">Repressor</keyword>